<reference evidence="2 3" key="1">
    <citation type="journal article" date="2018" name="New Phytol.">
        <title>Phylogenomics of Endogonaceae and evolution of mycorrhizas within Mucoromycota.</title>
        <authorList>
            <person name="Chang Y."/>
            <person name="Desiro A."/>
            <person name="Na H."/>
            <person name="Sandor L."/>
            <person name="Lipzen A."/>
            <person name="Clum A."/>
            <person name="Barry K."/>
            <person name="Grigoriev I.V."/>
            <person name="Martin F.M."/>
            <person name="Stajich J.E."/>
            <person name="Smith M.E."/>
            <person name="Bonito G."/>
            <person name="Spatafora J.W."/>
        </authorList>
    </citation>
    <scope>NUCLEOTIDE SEQUENCE [LARGE SCALE GENOMIC DNA]</scope>
    <source>
        <strain evidence="2 3">GMNB39</strain>
    </source>
</reference>
<organism evidence="2 3">
    <name type="scientific">Jimgerdemannia flammicorona</name>
    <dbReference type="NCBI Taxonomy" id="994334"/>
    <lineage>
        <taxon>Eukaryota</taxon>
        <taxon>Fungi</taxon>
        <taxon>Fungi incertae sedis</taxon>
        <taxon>Mucoromycota</taxon>
        <taxon>Mucoromycotina</taxon>
        <taxon>Endogonomycetes</taxon>
        <taxon>Endogonales</taxon>
        <taxon>Endogonaceae</taxon>
        <taxon>Jimgerdemannia</taxon>
    </lineage>
</organism>
<feature type="region of interest" description="Disordered" evidence="1">
    <location>
        <begin position="317"/>
        <end position="388"/>
    </location>
</feature>
<sequence>RSRATTKSATVDTSEEDDQKPAKSPLYARNNKRSRATTKSATVDTSEEDDQKPARSPLYARNNKSSRATTESATVDTSEEDDQKPAKSPLYARNKMSRATTKSATVDTSEEDDQKPAMSPVYTGNKGDQAPTKSRVVAENRDRGQTPTLSPVIRKPIVTEADCKDTTSTTISRANDFNSLLLTHSLPPSIDDAYAIQAPTAVGSDRLAVMSLDLSRQPLREPLTTRYSSVLDNENRRTVKRKREEELEPSFVEDLRNVSGKAKANIVEKGNVEIVVNYNDKKESKRVKVKSEAECEESLVEKDTKLEVGLPKGQFEDSVDVCDGSSTDTSGNVALPLTSVSKKRPSQSNAEYDRGKAKKRKKNRRRRSSRTSPALTISSTAHLRPIPNGRRQKMILHLHKIQSSPTHLRAYLPHSLIPAPRSPSKTSSISHAIASLSPLRREANDDADVRYICHIYQTRNER</sequence>
<accession>A0A433AM67</accession>
<feature type="compositionally biased region" description="Polar residues" evidence="1">
    <location>
        <begin position="97"/>
        <end position="107"/>
    </location>
</feature>
<dbReference type="EMBL" id="RBNI01017338">
    <property type="protein sequence ID" value="RUP03759.1"/>
    <property type="molecule type" value="Genomic_DNA"/>
</dbReference>
<feature type="region of interest" description="Disordered" evidence="1">
    <location>
        <begin position="1"/>
        <end position="149"/>
    </location>
</feature>
<evidence type="ECO:0000313" key="2">
    <source>
        <dbReference type="EMBL" id="RUP03759.1"/>
    </source>
</evidence>
<feature type="non-terminal residue" evidence="2">
    <location>
        <position position="1"/>
    </location>
</feature>
<feature type="compositionally biased region" description="Polar residues" evidence="1">
    <location>
        <begin position="1"/>
        <end position="12"/>
    </location>
</feature>
<name>A0A433AM67_9FUNG</name>
<dbReference type="Proteomes" id="UP000268093">
    <property type="component" value="Unassembled WGS sequence"/>
</dbReference>
<proteinExistence type="predicted"/>
<keyword evidence="3" id="KW-1185">Reference proteome</keyword>
<comment type="caution">
    <text evidence="2">The sequence shown here is derived from an EMBL/GenBank/DDBJ whole genome shotgun (WGS) entry which is preliminary data.</text>
</comment>
<feature type="compositionally biased region" description="Basic residues" evidence="1">
    <location>
        <begin position="356"/>
        <end position="369"/>
    </location>
</feature>
<evidence type="ECO:0000256" key="1">
    <source>
        <dbReference type="SAM" id="MobiDB-lite"/>
    </source>
</evidence>
<gene>
    <name evidence="2" type="ORF">BC936DRAFT_140571</name>
</gene>
<feature type="compositionally biased region" description="Polar residues" evidence="1">
    <location>
        <begin position="62"/>
        <end position="76"/>
    </location>
</feature>
<evidence type="ECO:0000313" key="3">
    <source>
        <dbReference type="Proteomes" id="UP000268093"/>
    </source>
</evidence>
<protein>
    <submittedName>
        <fullName evidence="2">Uncharacterized protein</fullName>
    </submittedName>
</protein>
<dbReference type="AlphaFoldDB" id="A0A433AM67"/>